<dbReference type="InterPro" id="IPR013785">
    <property type="entry name" value="Aldolase_TIM"/>
</dbReference>
<keyword evidence="3 6" id="KW-0456">Lyase</keyword>
<sequence length="318" mass="34240">MSDLPKRVAISEEGPREGFQSEKKMIPVADKVRLIEALADTGLGHIACVSYVNPKRVPTMADAEEVASKIRQKPGIEYAALWLNQQGLERALRGPLHVDGGVRVTASDTFSRKNIGKSVADAMVEQRMSLKTFKDRGMPVEWGIILGAFGCNYEGELSTELILQRVQLALDEAELAGFKLKGIKLTDAMGWATPRSVERLIGAIRNKWPELEIGLHLHDTRGTGQAAAYAGLRLGVTKFDASIAGLGGCPFAATDGAAGNICTEDFAFMCEEMGVETGLDIDRLIEVAKLAEEVVGRPLPGHVMRGGTLTAAKQRANA</sequence>
<dbReference type="InterPro" id="IPR043594">
    <property type="entry name" value="HMGL"/>
</dbReference>
<keyword evidence="2" id="KW-0479">Metal-binding</keyword>
<feature type="domain" description="Pyruvate carboxyltransferase" evidence="5">
    <location>
        <begin position="8"/>
        <end position="285"/>
    </location>
</feature>
<protein>
    <submittedName>
        <fullName evidence="6">Hydroxymethylglutaryl-CoA lyase</fullName>
    </submittedName>
</protein>
<dbReference type="GO" id="GO:0046872">
    <property type="term" value="F:metal ion binding"/>
    <property type="evidence" value="ECO:0007669"/>
    <property type="project" value="UniProtKB-KW"/>
</dbReference>
<dbReference type="GO" id="GO:0046951">
    <property type="term" value="P:ketone body biosynthetic process"/>
    <property type="evidence" value="ECO:0007669"/>
    <property type="project" value="TreeGrafter"/>
</dbReference>
<dbReference type="GO" id="GO:0006552">
    <property type="term" value="P:L-leucine catabolic process"/>
    <property type="evidence" value="ECO:0007669"/>
    <property type="project" value="TreeGrafter"/>
</dbReference>
<dbReference type="Pfam" id="PF00682">
    <property type="entry name" value="HMGL-like"/>
    <property type="match status" value="1"/>
</dbReference>
<comment type="similarity">
    <text evidence="1">Belongs to the HMG-CoA lyase family.</text>
</comment>
<evidence type="ECO:0000256" key="4">
    <source>
        <dbReference type="SAM" id="MobiDB-lite"/>
    </source>
</evidence>
<feature type="region of interest" description="Disordered" evidence="4">
    <location>
        <begin position="1"/>
        <end position="20"/>
    </location>
</feature>
<dbReference type="SUPFAM" id="SSF51569">
    <property type="entry name" value="Aldolase"/>
    <property type="match status" value="1"/>
</dbReference>
<gene>
    <name evidence="6" type="ORF">RSO01_26490</name>
</gene>
<dbReference type="Gene3D" id="3.20.20.70">
    <property type="entry name" value="Aldolase class I"/>
    <property type="match status" value="1"/>
</dbReference>
<accession>A0A512N979</accession>
<organism evidence="6 7">
    <name type="scientific">Reyranella soli</name>
    <dbReference type="NCBI Taxonomy" id="1230389"/>
    <lineage>
        <taxon>Bacteria</taxon>
        <taxon>Pseudomonadati</taxon>
        <taxon>Pseudomonadota</taxon>
        <taxon>Alphaproteobacteria</taxon>
        <taxon>Hyphomicrobiales</taxon>
        <taxon>Reyranellaceae</taxon>
        <taxon>Reyranella</taxon>
    </lineage>
</organism>
<evidence type="ECO:0000256" key="3">
    <source>
        <dbReference type="ARBA" id="ARBA00023239"/>
    </source>
</evidence>
<reference evidence="6 7" key="1">
    <citation type="submission" date="2019-07" db="EMBL/GenBank/DDBJ databases">
        <title>Whole genome shotgun sequence of Reyranella soli NBRC 108950.</title>
        <authorList>
            <person name="Hosoyama A."/>
            <person name="Uohara A."/>
            <person name="Ohji S."/>
            <person name="Ichikawa N."/>
        </authorList>
    </citation>
    <scope>NUCLEOTIDE SEQUENCE [LARGE SCALE GENOMIC DNA]</scope>
    <source>
        <strain evidence="6 7">NBRC 108950</strain>
    </source>
</reference>
<dbReference type="PANTHER" id="PTHR42738">
    <property type="entry name" value="HYDROXYMETHYLGLUTARYL-COA LYASE"/>
    <property type="match status" value="1"/>
</dbReference>
<dbReference type="GO" id="GO:0004419">
    <property type="term" value="F:hydroxymethylglutaryl-CoA lyase activity"/>
    <property type="evidence" value="ECO:0007669"/>
    <property type="project" value="TreeGrafter"/>
</dbReference>
<dbReference type="NCBIfam" id="NF004283">
    <property type="entry name" value="PRK05692.1"/>
    <property type="match status" value="1"/>
</dbReference>
<name>A0A512N979_9HYPH</name>
<evidence type="ECO:0000259" key="5">
    <source>
        <dbReference type="PROSITE" id="PS50991"/>
    </source>
</evidence>
<dbReference type="EMBL" id="BKAJ01000038">
    <property type="protein sequence ID" value="GEP55483.1"/>
    <property type="molecule type" value="Genomic_DNA"/>
</dbReference>
<comment type="caution">
    <text evidence="6">The sequence shown here is derived from an EMBL/GenBank/DDBJ whole genome shotgun (WGS) entry which is preliminary data.</text>
</comment>
<dbReference type="OrthoDB" id="9784013at2"/>
<keyword evidence="7" id="KW-1185">Reference proteome</keyword>
<dbReference type="CDD" id="cd07938">
    <property type="entry name" value="DRE_TIM_HMGL"/>
    <property type="match status" value="1"/>
</dbReference>
<dbReference type="Proteomes" id="UP000321058">
    <property type="component" value="Unassembled WGS sequence"/>
</dbReference>
<dbReference type="PROSITE" id="PS50991">
    <property type="entry name" value="PYR_CT"/>
    <property type="match status" value="1"/>
</dbReference>
<dbReference type="RefSeq" id="WP_147149567.1">
    <property type="nucleotide sequence ID" value="NZ_BKAJ01000038.1"/>
</dbReference>
<dbReference type="InterPro" id="IPR000891">
    <property type="entry name" value="PYR_CT"/>
</dbReference>
<evidence type="ECO:0000256" key="1">
    <source>
        <dbReference type="ARBA" id="ARBA00009405"/>
    </source>
</evidence>
<dbReference type="PANTHER" id="PTHR42738:SF7">
    <property type="entry name" value="HYDROXYMETHYLGLUTARYL-COA LYASE"/>
    <property type="match status" value="1"/>
</dbReference>
<proteinExistence type="inferred from homology"/>
<evidence type="ECO:0000313" key="6">
    <source>
        <dbReference type="EMBL" id="GEP55483.1"/>
    </source>
</evidence>
<evidence type="ECO:0000256" key="2">
    <source>
        <dbReference type="ARBA" id="ARBA00022723"/>
    </source>
</evidence>
<evidence type="ECO:0000313" key="7">
    <source>
        <dbReference type="Proteomes" id="UP000321058"/>
    </source>
</evidence>
<dbReference type="AlphaFoldDB" id="A0A512N979"/>